<comment type="caution">
    <text evidence="2">The sequence shown here is derived from an EMBL/GenBank/DDBJ whole genome shotgun (WGS) entry which is preliminary data.</text>
</comment>
<keyword evidence="1" id="KW-0472">Membrane</keyword>
<dbReference type="AlphaFoldDB" id="A0A1B8YG23"/>
<evidence type="ECO:0000256" key="1">
    <source>
        <dbReference type="SAM" id="Phobius"/>
    </source>
</evidence>
<sequence>MLENLFLIVVFSLICQMFLLCGSGMSWYKYVTFINVIDYYVFSNKVLG</sequence>
<feature type="transmembrane region" description="Helical" evidence="1">
    <location>
        <begin position="6"/>
        <end position="28"/>
    </location>
</feature>
<proteinExistence type="predicted"/>
<accession>A0A1B8YG23</accession>
<keyword evidence="1" id="KW-1133">Transmembrane helix</keyword>
<organism evidence="2 3">
    <name type="scientific">Photorhabdus namnaonensis</name>
    <dbReference type="NCBI Taxonomy" id="1851568"/>
    <lineage>
        <taxon>Bacteria</taxon>
        <taxon>Pseudomonadati</taxon>
        <taxon>Pseudomonadota</taxon>
        <taxon>Gammaproteobacteria</taxon>
        <taxon>Enterobacterales</taxon>
        <taxon>Morganellaceae</taxon>
        <taxon>Photorhabdus</taxon>
    </lineage>
</organism>
<reference evidence="3" key="1">
    <citation type="submission" date="2015-11" db="EMBL/GenBank/DDBJ databases">
        <authorList>
            <person name="Tobias N.J."/>
            <person name="Mishra B."/>
            <person name="Gupta D.K."/>
            <person name="Thines M."/>
            <person name="Stinear T.P."/>
            <person name="Bode H.B."/>
        </authorList>
    </citation>
    <scope>NUCLEOTIDE SEQUENCE [LARGE SCALE GENOMIC DNA]</scope>
    <source>
        <strain evidence="3">PB45.5</strain>
    </source>
</reference>
<protein>
    <submittedName>
        <fullName evidence="2">Uncharacterized protein</fullName>
    </submittedName>
</protein>
<evidence type="ECO:0000313" key="3">
    <source>
        <dbReference type="Proteomes" id="UP000092665"/>
    </source>
</evidence>
<keyword evidence="3" id="KW-1185">Reference proteome</keyword>
<dbReference type="Proteomes" id="UP000092665">
    <property type="component" value="Unassembled WGS sequence"/>
</dbReference>
<keyword evidence="1" id="KW-0812">Transmembrane</keyword>
<dbReference type="EMBL" id="LOIC01000072">
    <property type="protein sequence ID" value="OCA54091.1"/>
    <property type="molecule type" value="Genomic_DNA"/>
</dbReference>
<name>A0A1B8YG23_9GAMM</name>
<evidence type="ECO:0000313" key="2">
    <source>
        <dbReference type="EMBL" id="OCA54091.1"/>
    </source>
</evidence>
<gene>
    <name evidence="2" type="ORF">Phpb_02532</name>
</gene>